<reference evidence="1" key="1">
    <citation type="submission" date="2019-04" db="EMBL/GenBank/DDBJ databases">
        <title>Microbes associate with the intestines of laboratory mice.</title>
        <authorList>
            <person name="Navarre W."/>
            <person name="Wong E."/>
            <person name="Huang K."/>
            <person name="Tropini C."/>
            <person name="Ng K."/>
            <person name="Yu B."/>
        </authorList>
    </citation>
    <scope>NUCLEOTIDE SEQUENCE</scope>
    <source>
        <strain evidence="1">NM01_1-7b</strain>
    </source>
</reference>
<keyword evidence="1" id="KW-0378">Hydrolase</keyword>
<accession>A0AC61RMF8</accession>
<organism evidence="1 2">
    <name type="scientific">Petralouisia muris</name>
    <dbReference type="NCBI Taxonomy" id="3032872"/>
    <lineage>
        <taxon>Bacteria</taxon>
        <taxon>Bacillati</taxon>
        <taxon>Bacillota</taxon>
        <taxon>Clostridia</taxon>
        <taxon>Lachnospirales</taxon>
        <taxon>Lachnospiraceae</taxon>
        <taxon>Petralouisia</taxon>
    </lineage>
</organism>
<dbReference type="EMBL" id="SRYA01000132">
    <property type="protein sequence ID" value="TGY86973.1"/>
    <property type="molecule type" value="Genomic_DNA"/>
</dbReference>
<protein>
    <submittedName>
        <fullName evidence="1">Alpha/beta hydrolase</fullName>
    </submittedName>
</protein>
<keyword evidence="2" id="KW-1185">Reference proteome</keyword>
<proteinExistence type="predicted"/>
<sequence>MDRRTIHNLIIPAEGYAEIMESAVLPYLAERKTEKYCEREQGKKIFYLRCLADQPQGIVILSHGYTETADKHLENIYYFLRGGYHVFMPEHCGHGRSYRLCSDTGDLSLVHIDDYQRYVDDLLFVSRLAAQEFPELPICLYGHSMGGGIAACAAAQEPRIYSRLILSSPMIRPNSAPLPWPLAYLVAKTFCIAGGEEHYLPGNHPYDGMEQYADSASASECRFLYYQDKRCKEPLFQMNAASYGWFWQTYRLNHALQKKAWRQISCPTRIFQAEYETYVSKREQERFVKKLCRRKNIDAKLIRVKGSKHEIFNSDNKILESYWQKILS</sequence>
<gene>
    <name evidence="1" type="ORF">E5329_27500</name>
</gene>
<evidence type="ECO:0000313" key="1">
    <source>
        <dbReference type="EMBL" id="TGY86973.1"/>
    </source>
</evidence>
<name>A0AC61RMF8_9FIRM</name>
<dbReference type="Proteomes" id="UP000304953">
    <property type="component" value="Unassembled WGS sequence"/>
</dbReference>
<evidence type="ECO:0000313" key="2">
    <source>
        <dbReference type="Proteomes" id="UP000304953"/>
    </source>
</evidence>
<comment type="caution">
    <text evidence="1">The sequence shown here is derived from an EMBL/GenBank/DDBJ whole genome shotgun (WGS) entry which is preliminary data.</text>
</comment>